<sequence>MLAKQGAAAMNGAFAGPACFSFIYVGKSNRDKKGETHSVRAT</sequence>
<accession>A0A7U3YH53</accession>
<protein>
    <submittedName>
        <fullName evidence="2">Uncharacterized protein</fullName>
    </submittedName>
</protein>
<dbReference type="KEGG" id="gmc:GY4MC1_3012"/>
<keyword evidence="1" id="KW-0472">Membrane</keyword>
<keyword evidence="1" id="KW-0812">Transmembrane</keyword>
<reference evidence="2" key="1">
    <citation type="submission" date="2010-10" db="EMBL/GenBank/DDBJ databases">
        <title>Complete sequence of chromosome of Geobacillus sp. Y4.1MC1.</title>
        <authorList>
            <consortium name="US DOE Joint Genome Institute"/>
            <person name="Lucas S."/>
            <person name="Copeland A."/>
            <person name="Lapidus A."/>
            <person name="Cheng J.-F."/>
            <person name="Bruce D."/>
            <person name="Goodwin L."/>
            <person name="Pitluck S."/>
            <person name="Chertkov O."/>
            <person name="Zhang X."/>
            <person name="Detter J.C."/>
            <person name="Han C."/>
            <person name="Tapia R."/>
            <person name="Land M."/>
            <person name="Hauser L."/>
            <person name="Jeffries C."/>
            <person name="Kyrpides N."/>
            <person name="Ivanova N."/>
            <person name="Ovchinnikova G."/>
            <person name="Brumm P."/>
            <person name="Mead D."/>
            <person name="Woyke T."/>
        </authorList>
    </citation>
    <scope>NUCLEOTIDE SEQUENCE [LARGE SCALE GENOMIC DNA]</scope>
    <source>
        <strain evidence="2">Y4.1MC1</strain>
    </source>
</reference>
<evidence type="ECO:0000313" key="2">
    <source>
        <dbReference type="EMBL" id="ADP75690.1"/>
    </source>
</evidence>
<dbReference type="AlphaFoldDB" id="A0A7U3YH53"/>
<keyword evidence="1" id="KW-1133">Transmembrane helix</keyword>
<name>A0A7U3YH53_GEOS0</name>
<proteinExistence type="predicted"/>
<gene>
    <name evidence="2" type="ORF">GY4MC1_3012</name>
</gene>
<organism evidence="2">
    <name type="scientific">Geobacillus sp. (strain Y4.1MC1)</name>
    <dbReference type="NCBI Taxonomy" id="581103"/>
    <lineage>
        <taxon>Bacteria</taxon>
        <taxon>Bacillati</taxon>
        <taxon>Bacillota</taxon>
        <taxon>Bacilli</taxon>
        <taxon>Bacillales</taxon>
        <taxon>Anoxybacillaceae</taxon>
        <taxon>Geobacillus</taxon>
    </lineage>
</organism>
<feature type="transmembrane region" description="Helical" evidence="1">
    <location>
        <begin position="6"/>
        <end position="25"/>
    </location>
</feature>
<dbReference type="EMBL" id="CP002293">
    <property type="protein sequence ID" value="ADP75690.1"/>
    <property type="molecule type" value="Genomic_DNA"/>
</dbReference>
<evidence type="ECO:0000256" key="1">
    <source>
        <dbReference type="SAM" id="Phobius"/>
    </source>
</evidence>